<organism evidence="2 3">
    <name type="scientific">Fusarium austroafricanum</name>
    <dbReference type="NCBI Taxonomy" id="2364996"/>
    <lineage>
        <taxon>Eukaryota</taxon>
        <taxon>Fungi</taxon>
        <taxon>Dikarya</taxon>
        <taxon>Ascomycota</taxon>
        <taxon>Pezizomycotina</taxon>
        <taxon>Sordariomycetes</taxon>
        <taxon>Hypocreomycetidae</taxon>
        <taxon>Hypocreales</taxon>
        <taxon>Nectriaceae</taxon>
        <taxon>Fusarium</taxon>
        <taxon>Fusarium concolor species complex</taxon>
    </lineage>
</organism>
<dbReference type="EMBL" id="JAADJG010000272">
    <property type="protein sequence ID" value="KAF4449819.1"/>
    <property type="molecule type" value="Genomic_DNA"/>
</dbReference>
<comment type="caution">
    <text evidence="2">The sequence shown here is derived from an EMBL/GenBank/DDBJ whole genome shotgun (WGS) entry which is preliminary data.</text>
</comment>
<evidence type="ECO:0000313" key="2">
    <source>
        <dbReference type="EMBL" id="KAF4449819.1"/>
    </source>
</evidence>
<feature type="compositionally biased region" description="Low complexity" evidence="1">
    <location>
        <begin position="269"/>
        <end position="281"/>
    </location>
</feature>
<reference evidence="2" key="1">
    <citation type="submission" date="2020-01" db="EMBL/GenBank/DDBJ databases">
        <title>Identification and distribution of gene clusters putatively required for synthesis of sphingolipid metabolism inhibitors in phylogenetically diverse species of the filamentous fungus Fusarium.</title>
        <authorList>
            <person name="Kim H.-S."/>
            <person name="Busman M."/>
            <person name="Brown D.W."/>
            <person name="Divon H."/>
            <person name="Uhlig S."/>
            <person name="Proctor R.H."/>
        </authorList>
    </citation>
    <scope>NUCLEOTIDE SEQUENCE</scope>
    <source>
        <strain evidence="2">NRRL 53441</strain>
    </source>
</reference>
<gene>
    <name evidence="2" type="ORF">F53441_7014</name>
</gene>
<sequence>MGGKNWSAEEEQMLWEVVIPRSPAGANPAEQTMSWERCAEWMNEMSGDTPNRVYTCSMIYEHYYQNIKPGKVSRHAGRYVDKYLRLVEWYKNHRSPPPPSPPHISAVQDPEIAAFLSEQSKPKSRRTAKPAQPRVRDIENRPVRAPANVSEGQDSGYRASSGPQSRSFTPVTGAQQQFSGENQIPRDDSDGKWQPDFRPLPRTVRAARPGGNFLSRPTELADGYWRFVPQTQDDGISRESLPMAPRSSIVQARQPRTQEENPWTRASTRPPQQVPQGPQRQWNGTLPSIRQMVPFFDSQQPTYYPSAYEMDTQSDKRGYSGDQAYDPAPKRRKLPDHPVPRQGSQQPPDQRK</sequence>
<dbReference type="Proteomes" id="UP000605986">
    <property type="component" value="Unassembled WGS sequence"/>
</dbReference>
<feature type="region of interest" description="Disordered" evidence="1">
    <location>
        <begin position="233"/>
        <end position="352"/>
    </location>
</feature>
<accession>A0A8H4NSR1</accession>
<feature type="compositionally biased region" description="Polar residues" evidence="1">
    <location>
        <begin position="248"/>
        <end position="267"/>
    </location>
</feature>
<proteinExistence type="predicted"/>
<keyword evidence="3" id="KW-1185">Reference proteome</keyword>
<evidence type="ECO:0000313" key="3">
    <source>
        <dbReference type="Proteomes" id="UP000605986"/>
    </source>
</evidence>
<dbReference type="AlphaFoldDB" id="A0A8H4NSR1"/>
<protein>
    <submittedName>
        <fullName evidence="2">Uncharacterized protein</fullName>
    </submittedName>
</protein>
<name>A0A8H4NSR1_9HYPO</name>
<feature type="compositionally biased region" description="Basic and acidic residues" evidence="1">
    <location>
        <begin position="184"/>
        <end position="195"/>
    </location>
</feature>
<feature type="compositionally biased region" description="Polar residues" evidence="1">
    <location>
        <begin position="161"/>
        <end position="182"/>
    </location>
</feature>
<feature type="region of interest" description="Disordered" evidence="1">
    <location>
        <begin position="117"/>
        <end position="215"/>
    </location>
</feature>
<evidence type="ECO:0000256" key="1">
    <source>
        <dbReference type="SAM" id="MobiDB-lite"/>
    </source>
</evidence>
<feature type="compositionally biased region" description="Polar residues" evidence="1">
    <location>
        <begin position="342"/>
        <end position="352"/>
    </location>
</feature>
<dbReference type="OrthoDB" id="5244495at2759"/>